<dbReference type="InterPro" id="IPR036390">
    <property type="entry name" value="WH_DNA-bd_sf"/>
</dbReference>
<evidence type="ECO:0000256" key="1">
    <source>
        <dbReference type="SAM" id="Coils"/>
    </source>
</evidence>
<reference evidence="2" key="1">
    <citation type="submission" date="2016-10" db="EMBL/GenBank/DDBJ databases">
        <authorList>
            <person name="de Groot N.N."/>
        </authorList>
    </citation>
    <scope>NUCLEOTIDE SEQUENCE</scope>
</reference>
<protein>
    <submittedName>
        <fullName evidence="2">Transcriptional regulator, MarR family</fullName>
    </submittedName>
</protein>
<proteinExistence type="predicted"/>
<dbReference type="InterPro" id="IPR036388">
    <property type="entry name" value="WH-like_DNA-bd_sf"/>
</dbReference>
<keyword evidence="1" id="KW-0175">Coiled coil</keyword>
<dbReference type="SUPFAM" id="SSF46785">
    <property type="entry name" value="Winged helix' DNA-binding domain"/>
    <property type="match status" value="1"/>
</dbReference>
<dbReference type="NCBIfam" id="TIGR04176">
    <property type="entry name" value="MarR_EPS"/>
    <property type="match status" value="1"/>
</dbReference>
<feature type="coiled-coil region" evidence="1">
    <location>
        <begin position="74"/>
        <end position="101"/>
    </location>
</feature>
<dbReference type="AlphaFoldDB" id="A0A1W1CKS8"/>
<name>A0A1W1CKS8_9ZZZZ</name>
<gene>
    <name evidence="2" type="ORF">MNB_SM-4-1459</name>
</gene>
<dbReference type="InterPro" id="IPR026433">
    <property type="entry name" value="MarR_EPS"/>
</dbReference>
<dbReference type="Pfam" id="PF13412">
    <property type="entry name" value="HTH_24"/>
    <property type="match status" value="1"/>
</dbReference>
<organism evidence="2">
    <name type="scientific">hydrothermal vent metagenome</name>
    <dbReference type="NCBI Taxonomy" id="652676"/>
    <lineage>
        <taxon>unclassified sequences</taxon>
        <taxon>metagenomes</taxon>
        <taxon>ecological metagenomes</taxon>
    </lineage>
</organism>
<dbReference type="EMBL" id="FPHF01000090">
    <property type="protein sequence ID" value="SFV66313.1"/>
    <property type="molecule type" value="Genomic_DNA"/>
</dbReference>
<sequence length="105" mass="12392">MTTEHTKLEILRAIKEDVSQPSIAKEVGFSLGKVNFILKALIEKGLVKKENFMASNNRRKYKYLLTQEGMKEKMQLTQKFIARKKDEYEELQRELEIDKEKWGNV</sequence>
<accession>A0A1W1CKS8</accession>
<dbReference type="Gene3D" id="1.10.10.10">
    <property type="entry name" value="Winged helix-like DNA-binding domain superfamily/Winged helix DNA-binding domain"/>
    <property type="match status" value="1"/>
</dbReference>
<evidence type="ECO:0000313" key="2">
    <source>
        <dbReference type="EMBL" id="SFV66313.1"/>
    </source>
</evidence>